<dbReference type="Pfam" id="PF13359">
    <property type="entry name" value="DDE_Tnp_4"/>
    <property type="match status" value="1"/>
</dbReference>
<accession>A0A6G0VHL4</accession>
<feature type="non-terminal residue" evidence="4">
    <location>
        <position position="1"/>
    </location>
</feature>
<name>A0A6G0VHL4_APHCR</name>
<organism evidence="4 5">
    <name type="scientific">Aphis craccivora</name>
    <name type="common">Cowpea aphid</name>
    <dbReference type="NCBI Taxonomy" id="307492"/>
    <lineage>
        <taxon>Eukaryota</taxon>
        <taxon>Metazoa</taxon>
        <taxon>Ecdysozoa</taxon>
        <taxon>Arthropoda</taxon>
        <taxon>Hexapoda</taxon>
        <taxon>Insecta</taxon>
        <taxon>Pterygota</taxon>
        <taxon>Neoptera</taxon>
        <taxon>Paraneoptera</taxon>
        <taxon>Hemiptera</taxon>
        <taxon>Sternorrhyncha</taxon>
        <taxon>Aphidomorpha</taxon>
        <taxon>Aphidoidea</taxon>
        <taxon>Aphididae</taxon>
        <taxon>Aphidini</taxon>
        <taxon>Aphis</taxon>
        <taxon>Aphis</taxon>
    </lineage>
</organism>
<evidence type="ECO:0000313" key="4">
    <source>
        <dbReference type="EMBL" id="KAF0685529.1"/>
    </source>
</evidence>
<evidence type="ECO:0000259" key="3">
    <source>
        <dbReference type="Pfam" id="PF13359"/>
    </source>
</evidence>
<dbReference type="GO" id="GO:0046872">
    <property type="term" value="F:metal ion binding"/>
    <property type="evidence" value="ECO:0007669"/>
    <property type="project" value="UniProtKB-KW"/>
</dbReference>
<comment type="cofactor">
    <cofactor evidence="1">
        <name>a divalent metal cation</name>
        <dbReference type="ChEBI" id="CHEBI:60240"/>
    </cofactor>
</comment>
<comment type="caution">
    <text evidence="4">The sequence shown here is derived from an EMBL/GenBank/DDBJ whole genome shotgun (WGS) entry which is preliminary data.</text>
</comment>
<proteinExistence type="predicted"/>
<sequence>LLACCDADGLFTMIETSYAGRNSDEGIFKASAMKYWIQSGELDNTTPSPLTYDENYSSFPYYFVVDEAFPLSRYLMILYPRSVLANVKRIYNYRISRARKTIECTFGMVCEKFAVLNGHIRIREPVNVNFVIKAACVLHNYVRKLEGLPYVSTSLPIPRTVTPMTTSIYKDELTN</sequence>
<dbReference type="Proteomes" id="UP000478052">
    <property type="component" value="Unassembled WGS sequence"/>
</dbReference>
<feature type="domain" description="DDE Tnp4" evidence="3">
    <location>
        <begin position="2"/>
        <end position="140"/>
    </location>
</feature>
<evidence type="ECO:0000313" key="5">
    <source>
        <dbReference type="Proteomes" id="UP000478052"/>
    </source>
</evidence>
<evidence type="ECO:0000256" key="1">
    <source>
        <dbReference type="ARBA" id="ARBA00001968"/>
    </source>
</evidence>
<dbReference type="InterPro" id="IPR027806">
    <property type="entry name" value="HARBI1_dom"/>
</dbReference>
<keyword evidence="2" id="KW-0479">Metal-binding</keyword>
<reference evidence="4 5" key="1">
    <citation type="submission" date="2019-08" db="EMBL/GenBank/DDBJ databases">
        <title>Whole genome of Aphis craccivora.</title>
        <authorList>
            <person name="Voronova N.V."/>
            <person name="Shulinski R.S."/>
            <person name="Bandarenka Y.V."/>
            <person name="Zhorov D.G."/>
            <person name="Warner D."/>
        </authorList>
    </citation>
    <scope>NUCLEOTIDE SEQUENCE [LARGE SCALE GENOMIC DNA]</scope>
    <source>
        <strain evidence="4">180601</strain>
        <tissue evidence="4">Whole Body</tissue>
    </source>
</reference>
<protein>
    <submittedName>
        <fullName evidence="4">Protein ALP1-like</fullName>
    </submittedName>
</protein>
<keyword evidence="5" id="KW-1185">Reference proteome</keyword>
<dbReference type="AlphaFoldDB" id="A0A6G0VHL4"/>
<gene>
    <name evidence="4" type="ORF">FWK35_00037899</name>
</gene>
<dbReference type="OrthoDB" id="2570778at2759"/>
<evidence type="ECO:0000256" key="2">
    <source>
        <dbReference type="ARBA" id="ARBA00022723"/>
    </source>
</evidence>
<dbReference type="EMBL" id="VUJU01017028">
    <property type="protein sequence ID" value="KAF0685529.1"/>
    <property type="molecule type" value="Genomic_DNA"/>
</dbReference>